<gene>
    <name evidence="2" type="ORF">NCTC10437_04478</name>
</gene>
<keyword evidence="1" id="KW-0472">Membrane</keyword>
<evidence type="ECO:0000313" key="3">
    <source>
        <dbReference type="Proteomes" id="UP000279306"/>
    </source>
</evidence>
<dbReference type="AlphaFoldDB" id="A0A3S4SP80"/>
<protein>
    <recommendedName>
        <fullName evidence="4">Transmembrane protein</fullName>
    </recommendedName>
</protein>
<evidence type="ECO:0000313" key="2">
    <source>
        <dbReference type="EMBL" id="VEG57467.1"/>
    </source>
</evidence>
<dbReference type="EMBL" id="LR134356">
    <property type="protein sequence ID" value="VEG57467.1"/>
    <property type="molecule type" value="Genomic_DNA"/>
</dbReference>
<keyword evidence="1" id="KW-0812">Transmembrane</keyword>
<dbReference type="OrthoDB" id="4640972at2"/>
<accession>A0A3S4SP80</accession>
<proteinExistence type="predicted"/>
<reference evidence="2 3" key="1">
    <citation type="submission" date="2018-12" db="EMBL/GenBank/DDBJ databases">
        <authorList>
            <consortium name="Pathogen Informatics"/>
        </authorList>
    </citation>
    <scope>NUCLEOTIDE SEQUENCE [LARGE SCALE GENOMIC DNA]</scope>
    <source>
        <strain evidence="2 3">NCTC10437</strain>
    </source>
</reference>
<keyword evidence="1" id="KW-1133">Transmembrane helix</keyword>
<dbReference type="KEGG" id="mauu:NCTC10437_04478"/>
<sequence length="86" mass="9035">MAGTTEFPQARPSIARETRRTWLTAVLAVVASLGMMLSATPGSVSPLVYWIVSSIAMATVLIVFVAGENAWEGWVASARAAGVVAR</sequence>
<feature type="transmembrane region" description="Helical" evidence="1">
    <location>
        <begin position="21"/>
        <end position="41"/>
    </location>
</feature>
<keyword evidence="3" id="KW-1185">Reference proteome</keyword>
<dbReference type="Proteomes" id="UP000279306">
    <property type="component" value="Chromosome"/>
</dbReference>
<organism evidence="2 3">
    <name type="scientific">Mycolicibacterium aurum</name>
    <name type="common">Mycobacterium aurum</name>
    <dbReference type="NCBI Taxonomy" id="1791"/>
    <lineage>
        <taxon>Bacteria</taxon>
        <taxon>Bacillati</taxon>
        <taxon>Actinomycetota</taxon>
        <taxon>Actinomycetes</taxon>
        <taxon>Mycobacteriales</taxon>
        <taxon>Mycobacteriaceae</taxon>
        <taxon>Mycolicibacterium</taxon>
    </lineage>
</organism>
<dbReference type="RefSeq" id="WP_048632895.1">
    <property type="nucleotide sequence ID" value="NZ_CVQQ01000008.1"/>
</dbReference>
<evidence type="ECO:0000256" key="1">
    <source>
        <dbReference type="SAM" id="Phobius"/>
    </source>
</evidence>
<dbReference type="STRING" id="1791.GCA_001049355_03036"/>
<name>A0A3S4SP80_MYCAU</name>
<feature type="transmembrane region" description="Helical" evidence="1">
    <location>
        <begin position="47"/>
        <end position="67"/>
    </location>
</feature>
<evidence type="ECO:0008006" key="4">
    <source>
        <dbReference type="Google" id="ProtNLM"/>
    </source>
</evidence>